<evidence type="ECO:0000313" key="2">
    <source>
        <dbReference type="Proteomes" id="UP000478148"/>
    </source>
</evidence>
<dbReference type="InterPro" id="IPR023198">
    <property type="entry name" value="PGP-like_dom2"/>
</dbReference>
<dbReference type="SFLD" id="SFLDS00003">
    <property type="entry name" value="Haloacid_Dehalogenase"/>
    <property type="match status" value="1"/>
</dbReference>
<dbReference type="CDD" id="cd07505">
    <property type="entry name" value="HAD_BPGM-like"/>
    <property type="match status" value="1"/>
</dbReference>
<dbReference type="InterPro" id="IPR036412">
    <property type="entry name" value="HAD-like_sf"/>
</dbReference>
<dbReference type="InterPro" id="IPR023214">
    <property type="entry name" value="HAD_sf"/>
</dbReference>
<accession>A0A6M1L5I9</accession>
<dbReference type="Pfam" id="PF00702">
    <property type="entry name" value="Hydrolase"/>
    <property type="match status" value="1"/>
</dbReference>
<name>A0A6M1L5I9_9ACTN</name>
<dbReference type="EMBL" id="SAIY01000002">
    <property type="protein sequence ID" value="NGM12554.1"/>
    <property type="molecule type" value="Genomic_DNA"/>
</dbReference>
<keyword evidence="2" id="KW-1185">Reference proteome</keyword>
<proteinExistence type="predicted"/>
<dbReference type="RefSeq" id="WP_164446427.1">
    <property type="nucleotide sequence ID" value="NZ_SAIY01000002.1"/>
</dbReference>
<organism evidence="1 2">
    <name type="scientific">Verrucosispora sioxanthis</name>
    <dbReference type="NCBI Taxonomy" id="2499994"/>
    <lineage>
        <taxon>Bacteria</taxon>
        <taxon>Bacillati</taxon>
        <taxon>Actinomycetota</taxon>
        <taxon>Actinomycetes</taxon>
        <taxon>Micromonosporales</taxon>
        <taxon>Micromonosporaceae</taxon>
        <taxon>Micromonospora</taxon>
    </lineage>
</organism>
<dbReference type="SUPFAM" id="SSF56784">
    <property type="entry name" value="HAD-like"/>
    <property type="match status" value="1"/>
</dbReference>
<dbReference type="Gene3D" id="3.40.50.1000">
    <property type="entry name" value="HAD superfamily/HAD-like"/>
    <property type="match status" value="1"/>
</dbReference>
<sequence length="218" mass="23401">MTVDGVVFDLDGVIVDSEPVWEEVRRAYVAEHGGVWQDDTQRRLMGMSTGEWARYLSDELGVRRTADQVAAEVVEEMARRYAARVPVIDGAVDVVRRLAARWPLGLASSSPTRLIGAALAATDLTGSFRSTLSTEETERGKPAPDVYLSVAERLGLDPTRCVAVEDSSNGVRSAAAAGMAVVAVPHGAYPLDPDARRLAVAVLDSIDELTPEVVDRLG</sequence>
<evidence type="ECO:0000313" key="1">
    <source>
        <dbReference type="EMBL" id="NGM12554.1"/>
    </source>
</evidence>
<dbReference type="PANTHER" id="PTHR18901">
    <property type="entry name" value="2-DEOXYGLUCOSE-6-PHOSPHATE PHOSPHATASE 2"/>
    <property type="match status" value="1"/>
</dbReference>
<protein>
    <submittedName>
        <fullName evidence="1">HAD family phosphatase</fullName>
    </submittedName>
</protein>
<dbReference type="InterPro" id="IPR006439">
    <property type="entry name" value="HAD-SF_hydro_IA"/>
</dbReference>
<dbReference type="SFLD" id="SFLDG01135">
    <property type="entry name" value="C1.5.6:_HAD__Beta-PGM__Phospha"/>
    <property type="match status" value="1"/>
</dbReference>
<dbReference type="SFLD" id="SFLDG01129">
    <property type="entry name" value="C1.5:_HAD__Beta-PGM__Phosphata"/>
    <property type="match status" value="1"/>
</dbReference>
<dbReference type="Proteomes" id="UP000478148">
    <property type="component" value="Unassembled WGS sequence"/>
</dbReference>
<comment type="caution">
    <text evidence="1">The sequence shown here is derived from an EMBL/GenBank/DDBJ whole genome shotgun (WGS) entry which is preliminary data.</text>
</comment>
<gene>
    <name evidence="1" type="ORF">ENC19_07715</name>
</gene>
<dbReference type="Gene3D" id="1.10.150.240">
    <property type="entry name" value="Putative phosphatase, domain 2"/>
    <property type="match status" value="1"/>
</dbReference>
<dbReference type="AlphaFoldDB" id="A0A6M1L5I9"/>
<dbReference type="NCBIfam" id="TIGR01509">
    <property type="entry name" value="HAD-SF-IA-v3"/>
    <property type="match status" value="1"/>
</dbReference>
<reference evidence="1 2" key="1">
    <citation type="submission" date="2020-02" db="EMBL/GenBank/DDBJ databases">
        <title>Draft Genome Sequence of Verrucosispora sp. Strain CWR15, Isolated from Gulf of Mexico Sponge.</title>
        <authorList>
            <person name="Kennedy S.J."/>
            <person name="Cella E."/>
            <person name="Azarian T."/>
            <person name="Baker B.J."/>
            <person name="Shaw L.N."/>
        </authorList>
    </citation>
    <scope>NUCLEOTIDE SEQUENCE [LARGE SCALE GENOMIC DNA]</scope>
    <source>
        <strain evidence="1 2">CWR15</strain>
    </source>
</reference>
<dbReference type="PANTHER" id="PTHR18901:SF38">
    <property type="entry name" value="PSEUDOURIDINE-5'-PHOSPHATASE"/>
    <property type="match status" value="1"/>
</dbReference>